<comment type="similarity">
    <text evidence="1">Belongs to the transferase hexapeptide repeat family.</text>
</comment>
<dbReference type="InterPro" id="IPR051159">
    <property type="entry name" value="Hexapeptide_acetyltransf"/>
</dbReference>
<keyword evidence="3" id="KW-0677">Repeat</keyword>
<dbReference type="PROSITE" id="PS00101">
    <property type="entry name" value="HEXAPEP_TRANSFERASES"/>
    <property type="match status" value="1"/>
</dbReference>
<name>A0ABT6L5A4_9MYCO</name>
<dbReference type="Proteomes" id="UP001160130">
    <property type="component" value="Unassembled WGS sequence"/>
</dbReference>
<gene>
    <name evidence="4" type="ORF">M2272_004753</name>
</gene>
<dbReference type="Gene3D" id="2.160.10.10">
    <property type="entry name" value="Hexapeptide repeat proteins"/>
    <property type="match status" value="1"/>
</dbReference>
<reference evidence="4 5" key="1">
    <citation type="submission" date="2023-04" db="EMBL/GenBank/DDBJ databases">
        <title>Forest soil microbial communities from Buena Vista Peninsula, Colon Province, Panama.</title>
        <authorList>
            <person name="Bouskill N."/>
        </authorList>
    </citation>
    <scope>NUCLEOTIDE SEQUENCE [LARGE SCALE GENOMIC DNA]</scope>
    <source>
        <strain evidence="4 5">AC80</strain>
    </source>
</reference>
<keyword evidence="5" id="KW-1185">Reference proteome</keyword>
<dbReference type="InterPro" id="IPR018357">
    <property type="entry name" value="Hexapep_transf_CS"/>
</dbReference>
<dbReference type="PANTHER" id="PTHR23416:SF23">
    <property type="entry name" value="ACETYLTRANSFERASE C18B11.09C-RELATED"/>
    <property type="match status" value="1"/>
</dbReference>
<dbReference type="Pfam" id="PF14602">
    <property type="entry name" value="Hexapep_2"/>
    <property type="match status" value="1"/>
</dbReference>
<protein>
    <submittedName>
        <fullName evidence="4">Acetyltransferase-like isoleucine patch superfamily enzyme</fullName>
    </submittedName>
</protein>
<dbReference type="PANTHER" id="PTHR23416">
    <property type="entry name" value="SIALIC ACID SYNTHASE-RELATED"/>
    <property type="match status" value="1"/>
</dbReference>
<evidence type="ECO:0000313" key="4">
    <source>
        <dbReference type="EMBL" id="MDH6198094.1"/>
    </source>
</evidence>
<dbReference type="EMBL" id="JARXVE010000009">
    <property type="protein sequence ID" value="MDH6198094.1"/>
    <property type="molecule type" value="Genomic_DNA"/>
</dbReference>
<dbReference type="RefSeq" id="WP_280834687.1">
    <property type="nucleotide sequence ID" value="NZ_JARXVE010000009.1"/>
</dbReference>
<evidence type="ECO:0000256" key="1">
    <source>
        <dbReference type="ARBA" id="ARBA00007274"/>
    </source>
</evidence>
<proteinExistence type="inferred from homology"/>
<evidence type="ECO:0000256" key="3">
    <source>
        <dbReference type="ARBA" id="ARBA00022737"/>
    </source>
</evidence>
<keyword evidence="2" id="KW-0808">Transferase</keyword>
<sequence>MDFAAKVQRAIRLTEELNMLRYAEQEAIREGWSELTGQIVDGTFHLIPPVYSDHGINVRIGRNVFVNQGCRFNDIGGIEIGDDVMIGPSVSLITSGHPVDPAQRRVGITAAPIRIERNVWIGASAMIMQGVTVGKDAVVAAGAVVTRDVPAGTLVAGVPAAVLRQIG</sequence>
<dbReference type="SUPFAM" id="SSF51161">
    <property type="entry name" value="Trimeric LpxA-like enzymes"/>
    <property type="match status" value="1"/>
</dbReference>
<evidence type="ECO:0000256" key="2">
    <source>
        <dbReference type="ARBA" id="ARBA00022679"/>
    </source>
</evidence>
<dbReference type="InterPro" id="IPR011004">
    <property type="entry name" value="Trimer_LpxA-like_sf"/>
</dbReference>
<organism evidence="4 5">
    <name type="scientific">Mycolicibacterium frederiksbergense</name>
    <dbReference type="NCBI Taxonomy" id="117567"/>
    <lineage>
        <taxon>Bacteria</taxon>
        <taxon>Bacillati</taxon>
        <taxon>Actinomycetota</taxon>
        <taxon>Actinomycetes</taxon>
        <taxon>Mycobacteriales</taxon>
        <taxon>Mycobacteriaceae</taxon>
        <taxon>Mycolicibacterium</taxon>
    </lineage>
</organism>
<comment type="caution">
    <text evidence="4">The sequence shown here is derived from an EMBL/GenBank/DDBJ whole genome shotgun (WGS) entry which is preliminary data.</text>
</comment>
<dbReference type="InterPro" id="IPR001451">
    <property type="entry name" value="Hexapep"/>
</dbReference>
<accession>A0ABT6L5A4</accession>
<evidence type="ECO:0000313" key="5">
    <source>
        <dbReference type="Proteomes" id="UP001160130"/>
    </source>
</evidence>